<dbReference type="SMART" id="SM00715">
    <property type="entry name" value="LA"/>
    <property type="match status" value="1"/>
</dbReference>
<evidence type="ECO:0000313" key="5">
    <source>
        <dbReference type="EMBL" id="KAF5753064.1"/>
    </source>
</evidence>
<dbReference type="CDD" id="cd07323">
    <property type="entry name" value="LAM"/>
    <property type="match status" value="1"/>
</dbReference>
<evidence type="ECO:0000259" key="4">
    <source>
        <dbReference type="PROSITE" id="PS50961"/>
    </source>
</evidence>
<feature type="region of interest" description="Disordered" evidence="3">
    <location>
        <begin position="438"/>
        <end position="479"/>
    </location>
</feature>
<dbReference type="InterPro" id="IPR006630">
    <property type="entry name" value="La_HTH"/>
</dbReference>
<dbReference type="PANTHER" id="PTHR22792:SF132">
    <property type="entry name" value="LA-RELATED PROTEIN 1"/>
    <property type="match status" value="1"/>
</dbReference>
<dbReference type="SUPFAM" id="SSF46785">
    <property type="entry name" value="Winged helix' DNA-binding domain"/>
    <property type="match status" value="1"/>
</dbReference>
<feature type="compositionally biased region" description="Basic and acidic residues" evidence="3">
    <location>
        <begin position="18"/>
        <end position="29"/>
    </location>
</feature>
<dbReference type="EMBL" id="JAAARO010000001">
    <property type="protein sequence ID" value="KAF5753064.1"/>
    <property type="molecule type" value="Genomic_DNA"/>
</dbReference>
<dbReference type="Gene3D" id="1.10.10.10">
    <property type="entry name" value="Winged helix-like DNA-binding domain superfamily/Winged helix DNA-binding domain"/>
    <property type="match status" value="1"/>
</dbReference>
<comment type="caution">
    <text evidence="5">The sequence shown here is derived from an EMBL/GenBank/DDBJ whole genome shotgun (WGS) entry which is preliminary data.</text>
</comment>
<keyword evidence="1 2" id="KW-0694">RNA-binding</keyword>
<dbReference type="Proteomes" id="UP000593562">
    <property type="component" value="Unassembled WGS sequence"/>
</dbReference>
<dbReference type="GO" id="GO:0003723">
    <property type="term" value="F:RNA binding"/>
    <property type="evidence" value="ECO:0007669"/>
    <property type="project" value="UniProtKB-UniRule"/>
</dbReference>
<name>A0A7J7E3N9_TRIWF</name>
<evidence type="ECO:0000256" key="2">
    <source>
        <dbReference type="PROSITE-ProRule" id="PRU00332"/>
    </source>
</evidence>
<feature type="domain" description="HTH La-type RNA-binding" evidence="4">
    <location>
        <begin position="307"/>
        <end position="396"/>
    </location>
</feature>
<reference evidence="5 6" key="1">
    <citation type="journal article" date="2020" name="Nat. Commun.">
        <title>Genome of Tripterygium wilfordii and identification of cytochrome P450 involved in triptolide biosynthesis.</title>
        <authorList>
            <person name="Tu L."/>
            <person name="Su P."/>
            <person name="Zhang Z."/>
            <person name="Gao L."/>
            <person name="Wang J."/>
            <person name="Hu T."/>
            <person name="Zhou J."/>
            <person name="Zhang Y."/>
            <person name="Zhao Y."/>
            <person name="Liu Y."/>
            <person name="Song Y."/>
            <person name="Tong Y."/>
            <person name="Lu Y."/>
            <person name="Yang J."/>
            <person name="Xu C."/>
            <person name="Jia M."/>
            <person name="Peters R.J."/>
            <person name="Huang L."/>
            <person name="Gao W."/>
        </authorList>
    </citation>
    <scope>NUCLEOTIDE SEQUENCE [LARGE SCALE GENOMIC DNA]</scope>
    <source>
        <strain evidence="6">cv. XIE 37</strain>
        <tissue evidence="5">Leaf</tissue>
    </source>
</reference>
<dbReference type="InterPro" id="IPR036388">
    <property type="entry name" value="WH-like_DNA-bd_sf"/>
</dbReference>
<dbReference type="InterPro" id="IPR045180">
    <property type="entry name" value="La_dom_prot"/>
</dbReference>
<protein>
    <submittedName>
        <fullName evidence="5">La-related protein 1C-like isoform X1</fullName>
    </submittedName>
</protein>
<dbReference type="FunCoup" id="A0A7J7E3N9">
    <property type="interactions" value="1164"/>
</dbReference>
<gene>
    <name evidence="5" type="ORF">HS088_TW01G00982</name>
</gene>
<evidence type="ECO:0000256" key="1">
    <source>
        <dbReference type="ARBA" id="ARBA00022884"/>
    </source>
</evidence>
<dbReference type="PROSITE" id="PS50961">
    <property type="entry name" value="HTH_LA"/>
    <property type="match status" value="1"/>
</dbReference>
<feature type="compositionally biased region" description="Basic and acidic residues" evidence="3">
    <location>
        <begin position="211"/>
        <end position="228"/>
    </location>
</feature>
<feature type="compositionally biased region" description="Low complexity" evidence="3">
    <location>
        <begin position="1"/>
        <end position="17"/>
    </location>
</feature>
<accession>A0A7J7E3N9</accession>
<dbReference type="FunFam" id="1.10.10.10:FF:000131">
    <property type="entry name" value="la-related protein 1B isoform X2"/>
    <property type="match status" value="1"/>
</dbReference>
<keyword evidence="6" id="KW-1185">Reference proteome</keyword>
<dbReference type="InterPro" id="IPR036390">
    <property type="entry name" value="WH_DNA-bd_sf"/>
</dbReference>
<feature type="region of interest" description="Disordered" evidence="3">
    <location>
        <begin position="1"/>
        <end position="47"/>
    </location>
</feature>
<dbReference type="AlphaFoldDB" id="A0A7J7E3N9"/>
<evidence type="ECO:0000313" key="6">
    <source>
        <dbReference type="Proteomes" id="UP000593562"/>
    </source>
</evidence>
<feature type="compositionally biased region" description="Low complexity" evidence="3">
    <location>
        <begin position="124"/>
        <end position="145"/>
    </location>
</feature>
<dbReference type="PANTHER" id="PTHR22792">
    <property type="entry name" value="LUPUS LA PROTEIN-RELATED"/>
    <property type="match status" value="1"/>
</dbReference>
<feature type="region of interest" description="Disordered" evidence="3">
    <location>
        <begin position="73"/>
        <end position="235"/>
    </location>
</feature>
<dbReference type="Pfam" id="PF05383">
    <property type="entry name" value="La"/>
    <property type="match status" value="1"/>
</dbReference>
<evidence type="ECO:0000256" key="3">
    <source>
        <dbReference type="SAM" id="MobiDB-lite"/>
    </source>
</evidence>
<sequence length="479" mass="51989">MSINNNKSTNTSTLTETVNDHSPRHRDTGGSKSPQSRRTGKGVIPPWTQIVRGGESELIAAAPSSPVAVVAEQQGMPATAGSVEETVENGPGPNGNAGKRPAWDKPSNGDFVLVMGADSWPPLSDSARASSKSSSESLKGLDGSSPSLPIPATQMAGTAPNLVTTPPARQKHNGGNGNGSSNGPSPRSGFTHSGNDQPRNSFRNRNGGHHSRGDGSHHHNGGRRDQDRGNFYGRDSQPQRFMQRLRHVPPQQAAPNSNPYIGPPPMRPPFPAPMAFPDFVPPVYFYPPPESLRGMPLVAPIPPMFFPTPDPNIYSKIVQQVNYWFSGDNLAKDIYLRKNMDDQGWVSIELIAGFKKVAELTNNIQLILDALRSSTVVEVQGNKVRRRNDWERWIMPQVQVPSAPSPQSTLIAGVQSISLEDKTSNQADLHPEVFLRRSSSRDVNNQSQEHSGEGKRLLGSLSNLDHSTSARNLNKDDEC</sequence>
<feature type="compositionally biased region" description="Polar residues" evidence="3">
    <location>
        <begin position="460"/>
        <end position="472"/>
    </location>
</feature>
<proteinExistence type="predicted"/>
<dbReference type="OrthoDB" id="340227at2759"/>
<dbReference type="InParanoid" id="A0A7J7E3N9"/>
<feature type="compositionally biased region" description="Polar residues" evidence="3">
    <location>
        <begin position="190"/>
        <end position="201"/>
    </location>
</feature>
<organism evidence="5 6">
    <name type="scientific">Tripterygium wilfordii</name>
    <name type="common">Thunder God vine</name>
    <dbReference type="NCBI Taxonomy" id="458696"/>
    <lineage>
        <taxon>Eukaryota</taxon>
        <taxon>Viridiplantae</taxon>
        <taxon>Streptophyta</taxon>
        <taxon>Embryophyta</taxon>
        <taxon>Tracheophyta</taxon>
        <taxon>Spermatophyta</taxon>
        <taxon>Magnoliopsida</taxon>
        <taxon>eudicotyledons</taxon>
        <taxon>Gunneridae</taxon>
        <taxon>Pentapetalae</taxon>
        <taxon>rosids</taxon>
        <taxon>fabids</taxon>
        <taxon>Celastrales</taxon>
        <taxon>Celastraceae</taxon>
        <taxon>Tripterygium</taxon>
    </lineage>
</organism>
<dbReference type="GO" id="GO:0005737">
    <property type="term" value="C:cytoplasm"/>
    <property type="evidence" value="ECO:0007669"/>
    <property type="project" value="UniProtKB-ARBA"/>
</dbReference>